<name>A0AAV9EGR1_ACOCL</name>
<dbReference type="EMBL" id="JAUJYO010000007">
    <property type="protein sequence ID" value="KAK1312512.1"/>
    <property type="molecule type" value="Genomic_DNA"/>
</dbReference>
<organism evidence="2 3">
    <name type="scientific">Acorus calamus</name>
    <name type="common">Sweet flag</name>
    <dbReference type="NCBI Taxonomy" id="4465"/>
    <lineage>
        <taxon>Eukaryota</taxon>
        <taxon>Viridiplantae</taxon>
        <taxon>Streptophyta</taxon>
        <taxon>Embryophyta</taxon>
        <taxon>Tracheophyta</taxon>
        <taxon>Spermatophyta</taxon>
        <taxon>Magnoliopsida</taxon>
        <taxon>Liliopsida</taxon>
        <taxon>Acoraceae</taxon>
        <taxon>Acorus</taxon>
    </lineage>
</organism>
<comment type="caution">
    <text evidence="2">The sequence shown here is derived from an EMBL/GenBank/DDBJ whole genome shotgun (WGS) entry which is preliminary data.</text>
</comment>
<dbReference type="PANTHER" id="PTHR36713">
    <property type="entry name" value="OS09G0344700 PROTEIN"/>
    <property type="match status" value="1"/>
</dbReference>
<evidence type="ECO:0000313" key="2">
    <source>
        <dbReference type="EMBL" id="KAK1312512.1"/>
    </source>
</evidence>
<dbReference type="AlphaFoldDB" id="A0AAV9EGR1"/>
<dbReference type="Proteomes" id="UP001180020">
    <property type="component" value="Unassembled WGS sequence"/>
</dbReference>
<sequence length="176" mass="18468">MEGRELGLNMESIAPPSLDDAGLEPCELPPQSIMEAFLKAANSLKSRLVLSDDDDDDDDEDERGGGCCLDNPSPNNGNLPDSLIGGDAPPCDRIPCGGSRTKGVVGGGCGGDKVVVIGGVGGGDRVLGGRPIEEKERKKCCVVIGGDTCDDCVCYKEEDVDDLKEEEKPILVEDFI</sequence>
<proteinExistence type="predicted"/>
<evidence type="ECO:0000313" key="3">
    <source>
        <dbReference type="Proteomes" id="UP001180020"/>
    </source>
</evidence>
<reference evidence="2" key="1">
    <citation type="journal article" date="2023" name="Nat. Commun.">
        <title>Diploid and tetraploid genomes of Acorus and the evolution of monocots.</title>
        <authorList>
            <person name="Ma L."/>
            <person name="Liu K.W."/>
            <person name="Li Z."/>
            <person name="Hsiao Y.Y."/>
            <person name="Qi Y."/>
            <person name="Fu T."/>
            <person name="Tang G.D."/>
            <person name="Zhang D."/>
            <person name="Sun W.H."/>
            <person name="Liu D.K."/>
            <person name="Li Y."/>
            <person name="Chen G.Z."/>
            <person name="Liu X.D."/>
            <person name="Liao X.Y."/>
            <person name="Jiang Y.T."/>
            <person name="Yu X."/>
            <person name="Hao Y."/>
            <person name="Huang J."/>
            <person name="Zhao X.W."/>
            <person name="Ke S."/>
            <person name="Chen Y.Y."/>
            <person name="Wu W.L."/>
            <person name="Hsu J.L."/>
            <person name="Lin Y.F."/>
            <person name="Huang M.D."/>
            <person name="Li C.Y."/>
            <person name="Huang L."/>
            <person name="Wang Z.W."/>
            <person name="Zhao X."/>
            <person name="Zhong W.Y."/>
            <person name="Peng D.H."/>
            <person name="Ahmad S."/>
            <person name="Lan S."/>
            <person name="Zhang J.S."/>
            <person name="Tsai W.C."/>
            <person name="Van de Peer Y."/>
            <person name="Liu Z.J."/>
        </authorList>
    </citation>
    <scope>NUCLEOTIDE SEQUENCE</scope>
    <source>
        <strain evidence="2">CP</strain>
    </source>
</reference>
<feature type="region of interest" description="Disordered" evidence="1">
    <location>
        <begin position="49"/>
        <end position="84"/>
    </location>
</feature>
<protein>
    <submittedName>
        <fullName evidence="2">Uncharacterized protein</fullName>
    </submittedName>
</protein>
<dbReference type="PANTHER" id="PTHR36713:SF1">
    <property type="entry name" value="OS09G0344700 PROTEIN"/>
    <property type="match status" value="1"/>
</dbReference>
<keyword evidence="3" id="KW-1185">Reference proteome</keyword>
<feature type="region of interest" description="Disordered" evidence="1">
    <location>
        <begin position="1"/>
        <end position="27"/>
    </location>
</feature>
<gene>
    <name evidence="2" type="ORF">QJS10_CPA07g00732</name>
</gene>
<reference evidence="2" key="2">
    <citation type="submission" date="2023-06" db="EMBL/GenBank/DDBJ databases">
        <authorList>
            <person name="Ma L."/>
            <person name="Liu K.-W."/>
            <person name="Li Z."/>
            <person name="Hsiao Y.-Y."/>
            <person name="Qi Y."/>
            <person name="Fu T."/>
            <person name="Tang G."/>
            <person name="Zhang D."/>
            <person name="Sun W.-H."/>
            <person name="Liu D.-K."/>
            <person name="Li Y."/>
            <person name="Chen G.-Z."/>
            <person name="Liu X.-D."/>
            <person name="Liao X.-Y."/>
            <person name="Jiang Y.-T."/>
            <person name="Yu X."/>
            <person name="Hao Y."/>
            <person name="Huang J."/>
            <person name="Zhao X.-W."/>
            <person name="Ke S."/>
            <person name="Chen Y.-Y."/>
            <person name="Wu W.-L."/>
            <person name="Hsu J.-L."/>
            <person name="Lin Y.-F."/>
            <person name="Huang M.-D."/>
            <person name="Li C.-Y."/>
            <person name="Huang L."/>
            <person name="Wang Z.-W."/>
            <person name="Zhao X."/>
            <person name="Zhong W.-Y."/>
            <person name="Peng D.-H."/>
            <person name="Ahmad S."/>
            <person name="Lan S."/>
            <person name="Zhang J.-S."/>
            <person name="Tsai W.-C."/>
            <person name="Van De Peer Y."/>
            <person name="Liu Z.-J."/>
        </authorList>
    </citation>
    <scope>NUCLEOTIDE SEQUENCE</scope>
    <source>
        <strain evidence="2">CP</strain>
        <tissue evidence="2">Leaves</tissue>
    </source>
</reference>
<evidence type="ECO:0000256" key="1">
    <source>
        <dbReference type="SAM" id="MobiDB-lite"/>
    </source>
</evidence>
<accession>A0AAV9EGR1</accession>
<feature type="compositionally biased region" description="Acidic residues" evidence="1">
    <location>
        <begin position="51"/>
        <end position="62"/>
    </location>
</feature>